<dbReference type="PANTHER" id="PTHR43756:SF5">
    <property type="entry name" value="CHOLINE MONOOXYGENASE, CHLOROPLASTIC"/>
    <property type="match status" value="1"/>
</dbReference>
<evidence type="ECO:0000256" key="2">
    <source>
        <dbReference type="ARBA" id="ARBA00022714"/>
    </source>
</evidence>
<dbReference type="EMBL" id="UINC01073294">
    <property type="protein sequence ID" value="SVC09566.1"/>
    <property type="molecule type" value="Genomic_DNA"/>
</dbReference>
<dbReference type="GO" id="GO:0005506">
    <property type="term" value="F:iron ion binding"/>
    <property type="evidence" value="ECO:0007669"/>
    <property type="project" value="InterPro"/>
</dbReference>
<dbReference type="AlphaFoldDB" id="A0A382JCF7"/>
<evidence type="ECO:0000313" key="8">
    <source>
        <dbReference type="EMBL" id="SVC09566.1"/>
    </source>
</evidence>
<sequence length="200" mass="22772">MNKPLQTIPSYYYTDPDYYRIDKEKILYRTWQFVGHVSDIPTPGGFFTVNIADESLIVARDEQEVLHAFYNVCRHRAHRVATGQGTCQRFVCPYHAWSYSLDGSLVVAPKTEEVAGFDKGAVKLREVRLEIFCGLIFVNLDDGAIPMIDEFPGLSEEILDAKPSLPGMHLVHEDHIAHACNWKVSVENFSECYHCPVAHR</sequence>
<dbReference type="GO" id="GO:0016491">
    <property type="term" value="F:oxidoreductase activity"/>
    <property type="evidence" value="ECO:0007669"/>
    <property type="project" value="UniProtKB-KW"/>
</dbReference>
<feature type="non-terminal residue" evidence="8">
    <location>
        <position position="200"/>
    </location>
</feature>
<keyword evidence="4" id="KW-0560">Oxidoreductase</keyword>
<dbReference type="Pfam" id="PF00355">
    <property type="entry name" value="Rieske"/>
    <property type="match status" value="1"/>
</dbReference>
<keyword evidence="6" id="KW-0411">Iron-sulfur</keyword>
<dbReference type="Gene3D" id="3.90.380.10">
    <property type="entry name" value="Naphthalene 1,2-dioxygenase Alpha Subunit, Chain A, domain 1"/>
    <property type="match status" value="1"/>
</dbReference>
<gene>
    <name evidence="8" type="ORF">METZ01_LOCUS262420</name>
</gene>
<dbReference type="PRINTS" id="PR00090">
    <property type="entry name" value="RNGDIOXGNASE"/>
</dbReference>
<dbReference type="PANTHER" id="PTHR43756">
    <property type="entry name" value="CHOLINE MONOOXYGENASE, CHLOROPLASTIC"/>
    <property type="match status" value="1"/>
</dbReference>
<dbReference type="Gene3D" id="2.102.10.10">
    <property type="entry name" value="Rieske [2Fe-2S] iron-sulphur domain"/>
    <property type="match status" value="1"/>
</dbReference>
<keyword evidence="5" id="KW-0408">Iron</keyword>
<dbReference type="SUPFAM" id="SSF50022">
    <property type="entry name" value="ISP domain"/>
    <property type="match status" value="1"/>
</dbReference>
<dbReference type="SUPFAM" id="SSF55961">
    <property type="entry name" value="Bet v1-like"/>
    <property type="match status" value="1"/>
</dbReference>
<evidence type="ECO:0000256" key="1">
    <source>
        <dbReference type="ARBA" id="ARBA00001962"/>
    </source>
</evidence>
<dbReference type="Pfam" id="PF00848">
    <property type="entry name" value="Ring_hydroxyl_A"/>
    <property type="match status" value="1"/>
</dbReference>
<protein>
    <recommendedName>
        <fullName evidence="7">Rieske domain-containing protein</fullName>
    </recommendedName>
</protein>
<dbReference type="PROSITE" id="PS51296">
    <property type="entry name" value="RIESKE"/>
    <property type="match status" value="1"/>
</dbReference>
<keyword evidence="3" id="KW-0479">Metal-binding</keyword>
<proteinExistence type="predicted"/>
<evidence type="ECO:0000256" key="6">
    <source>
        <dbReference type="ARBA" id="ARBA00023014"/>
    </source>
</evidence>
<evidence type="ECO:0000259" key="7">
    <source>
        <dbReference type="PROSITE" id="PS51296"/>
    </source>
</evidence>
<evidence type="ECO:0000256" key="5">
    <source>
        <dbReference type="ARBA" id="ARBA00023004"/>
    </source>
</evidence>
<reference evidence="8" key="1">
    <citation type="submission" date="2018-05" db="EMBL/GenBank/DDBJ databases">
        <authorList>
            <person name="Lanie J.A."/>
            <person name="Ng W.-L."/>
            <person name="Kazmierczak K.M."/>
            <person name="Andrzejewski T.M."/>
            <person name="Davidsen T.M."/>
            <person name="Wayne K.J."/>
            <person name="Tettelin H."/>
            <person name="Glass J.I."/>
            <person name="Rusch D."/>
            <person name="Podicherti R."/>
            <person name="Tsui H.-C.T."/>
            <person name="Winkler M.E."/>
        </authorList>
    </citation>
    <scope>NUCLEOTIDE SEQUENCE</scope>
</reference>
<accession>A0A382JCF7</accession>
<dbReference type="CDD" id="cd03469">
    <property type="entry name" value="Rieske_RO_Alpha_N"/>
    <property type="match status" value="1"/>
</dbReference>
<name>A0A382JCF7_9ZZZZ</name>
<keyword evidence="2" id="KW-0001">2Fe-2S</keyword>
<evidence type="ECO:0000256" key="3">
    <source>
        <dbReference type="ARBA" id="ARBA00022723"/>
    </source>
</evidence>
<evidence type="ECO:0000256" key="4">
    <source>
        <dbReference type="ARBA" id="ARBA00023002"/>
    </source>
</evidence>
<organism evidence="8">
    <name type="scientific">marine metagenome</name>
    <dbReference type="NCBI Taxonomy" id="408172"/>
    <lineage>
        <taxon>unclassified sequences</taxon>
        <taxon>metagenomes</taxon>
        <taxon>ecological metagenomes</taxon>
    </lineage>
</organism>
<dbReference type="InterPro" id="IPR015879">
    <property type="entry name" value="Ring_hydroxy_dOase_asu_C_dom"/>
</dbReference>
<dbReference type="InterPro" id="IPR036922">
    <property type="entry name" value="Rieske_2Fe-2S_sf"/>
</dbReference>
<dbReference type="InterPro" id="IPR001663">
    <property type="entry name" value="Rng_hydr_dOase-A"/>
</dbReference>
<dbReference type="GO" id="GO:0051537">
    <property type="term" value="F:2 iron, 2 sulfur cluster binding"/>
    <property type="evidence" value="ECO:0007669"/>
    <property type="project" value="UniProtKB-KW"/>
</dbReference>
<comment type="cofactor">
    <cofactor evidence="1">
        <name>Fe cation</name>
        <dbReference type="ChEBI" id="CHEBI:24875"/>
    </cofactor>
</comment>
<feature type="domain" description="Rieske" evidence="7">
    <location>
        <begin position="31"/>
        <end position="138"/>
    </location>
</feature>
<dbReference type="InterPro" id="IPR017941">
    <property type="entry name" value="Rieske_2Fe-2S"/>
</dbReference>